<sequence length="155" mass="17616">MARQRKNLTINKDKLKKTSVVEPTIDATQSQEIVRPINPVVNYPNLGSSGGNGYNFDFSPYYGKGYDDITNRAYYTAKALLKNTDAFTEQTQRVYFNNGFVYFAEYLELFSHSTNEDLTQADISPELIEQYLLHLKGSDLGYNTQKTSTHISSQC</sequence>
<dbReference type="STRING" id="990268.JCM19235_5181"/>
<dbReference type="EMBL" id="BBMR01000001">
    <property type="protein sequence ID" value="GAL16632.1"/>
    <property type="molecule type" value="Genomic_DNA"/>
</dbReference>
<reference evidence="1 2" key="2">
    <citation type="submission" date="2014-09" db="EMBL/GenBank/DDBJ databases">
        <authorList>
            <consortium name="NBRP consortium"/>
            <person name="Sawabe T."/>
            <person name="Meirelles P."/>
            <person name="Nakanishi M."/>
            <person name="Sayaka M."/>
            <person name="Hattori M."/>
            <person name="Ohkuma M."/>
        </authorList>
    </citation>
    <scope>NUCLEOTIDE SEQUENCE [LARGE SCALE GENOMIC DNA]</scope>
    <source>
        <strain evidence="2">JCM19235</strain>
    </source>
</reference>
<protein>
    <submittedName>
        <fullName evidence="1">Uncharacterized protein</fullName>
    </submittedName>
</protein>
<evidence type="ECO:0000313" key="1">
    <source>
        <dbReference type="EMBL" id="GAL16632.1"/>
    </source>
</evidence>
<evidence type="ECO:0000313" key="2">
    <source>
        <dbReference type="Proteomes" id="UP000029228"/>
    </source>
</evidence>
<reference evidence="1 2" key="1">
    <citation type="submission" date="2014-09" db="EMBL/GenBank/DDBJ databases">
        <title>Vibrio maritimus JCM 19235. (C45) whole genome shotgun sequence.</title>
        <authorList>
            <person name="Sawabe T."/>
            <person name="Meirelles P."/>
            <person name="Nakanishi M."/>
            <person name="Sayaka M."/>
            <person name="Hattori M."/>
            <person name="Ohkuma M."/>
        </authorList>
    </citation>
    <scope>NUCLEOTIDE SEQUENCE [LARGE SCALE GENOMIC DNA]</scope>
    <source>
        <strain evidence="2">JCM19235</strain>
    </source>
</reference>
<gene>
    <name evidence="1" type="ORF">JCM19235_5181</name>
</gene>
<comment type="caution">
    <text evidence="1">The sequence shown here is derived from an EMBL/GenBank/DDBJ whole genome shotgun (WGS) entry which is preliminary data.</text>
</comment>
<keyword evidence="2" id="KW-1185">Reference proteome</keyword>
<proteinExistence type="predicted"/>
<organism evidence="1 2">
    <name type="scientific">Vibrio maritimus</name>
    <dbReference type="NCBI Taxonomy" id="990268"/>
    <lineage>
        <taxon>Bacteria</taxon>
        <taxon>Pseudomonadati</taxon>
        <taxon>Pseudomonadota</taxon>
        <taxon>Gammaproteobacteria</taxon>
        <taxon>Vibrionales</taxon>
        <taxon>Vibrionaceae</taxon>
        <taxon>Vibrio</taxon>
    </lineage>
</organism>
<accession>A0A090SAP7</accession>
<dbReference type="AlphaFoldDB" id="A0A090SAP7"/>
<name>A0A090SAP7_9VIBR</name>
<dbReference type="Proteomes" id="UP000029228">
    <property type="component" value="Unassembled WGS sequence"/>
</dbReference>